<feature type="transmembrane region" description="Helical" evidence="6">
    <location>
        <begin position="123"/>
        <end position="145"/>
    </location>
</feature>
<dbReference type="EMBL" id="FTNI01000007">
    <property type="protein sequence ID" value="SIR22702.1"/>
    <property type="molecule type" value="Genomic_DNA"/>
</dbReference>
<proteinExistence type="predicted"/>
<feature type="transmembrane region" description="Helical" evidence="6">
    <location>
        <begin position="85"/>
        <end position="103"/>
    </location>
</feature>
<dbReference type="Pfam" id="PF07690">
    <property type="entry name" value="MFS_1"/>
    <property type="match status" value="1"/>
</dbReference>
<name>A0A1N6Z766_9ACTN</name>
<feature type="transmembrane region" description="Helical" evidence="6">
    <location>
        <begin position="377"/>
        <end position="400"/>
    </location>
</feature>
<dbReference type="CDD" id="cd06174">
    <property type="entry name" value="MFS"/>
    <property type="match status" value="1"/>
</dbReference>
<keyword evidence="3 6" id="KW-0812">Transmembrane</keyword>
<feature type="transmembrane region" description="Helical" evidence="6">
    <location>
        <begin position="316"/>
        <end position="340"/>
    </location>
</feature>
<dbReference type="PROSITE" id="PS50850">
    <property type="entry name" value="MFS"/>
    <property type="match status" value="1"/>
</dbReference>
<evidence type="ECO:0000256" key="5">
    <source>
        <dbReference type="ARBA" id="ARBA00023136"/>
    </source>
</evidence>
<keyword evidence="4 6" id="KW-1133">Transmembrane helix</keyword>
<evidence type="ECO:0000256" key="4">
    <source>
        <dbReference type="ARBA" id="ARBA00022989"/>
    </source>
</evidence>
<dbReference type="InterPro" id="IPR011701">
    <property type="entry name" value="MFS"/>
</dbReference>
<dbReference type="PANTHER" id="PTHR43124:SF3">
    <property type="entry name" value="CHLORAMPHENICOL EFFLUX PUMP RV0191"/>
    <property type="match status" value="1"/>
</dbReference>
<feature type="transmembrane region" description="Helical" evidence="6">
    <location>
        <begin position="280"/>
        <end position="304"/>
    </location>
</feature>
<evidence type="ECO:0000256" key="3">
    <source>
        <dbReference type="ARBA" id="ARBA00022692"/>
    </source>
</evidence>
<protein>
    <submittedName>
        <fullName evidence="8">Predicted arabinose efflux permease, MFS family</fullName>
    </submittedName>
</protein>
<dbReference type="PANTHER" id="PTHR43124">
    <property type="entry name" value="PURINE EFFLUX PUMP PBUE"/>
    <property type="match status" value="1"/>
</dbReference>
<evidence type="ECO:0000313" key="9">
    <source>
        <dbReference type="Proteomes" id="UP000186096"/>
    </source>
</evidence>
<feature type="transmembrane region" description="Helical" evidence="6">
    <location>
        <begin position="157"/>
        <end position="179"/>
    </location>
</feature>
<organism evidence="8 9">
    <name type="scientific">Microbispora rosea</name>
    <dbReference type="NCBI Taxonomy" id="58117"/>
    <lineage>
        <taxon>Bacteria</taxon>
        <taxon>Bacillati</taxon>
        <taxon>Actinomycetota</taxon>
        <taxon>Actinomycetes</taxon>
        <taxon>Streptosporangiales</taxon>
        <taxon>Streptosporangiaceae</taxon>
        <taxon>Microbispora</taxon>
    </lineage>
</organism>
<evidence type="ECO:0000256" key="2">
    <source>
        <dbReference type="ARBA" id="ARBA00022475"/>
    </source>
</evidence>
<feature type="domain" description="Major facilitator superfamily (MFS) profile" evidence="7">
    <location>
        <begin position="87"/>
        <end position="465"/>
    </location>
</feature>
<dbReference type="SUPFAM" id="SSF103473">
    <property type="entry name" value="MFS general substrate transporter"/>
    <property type="match status" value="1"/>
</dbReference>
<gene>
    <name evidence="8" type="ORF">SAMN05421833_10721</name>
</gene>
<feature type="transmembrane region" description="Helical" evidence="6">
    <location>
        <begin position="347"/>
        <end position="365"/>
    </location>
</feature>
<evidence type="ECO:0000256" key="1">
    <source>
        <dbReference type="ARBA" id="ARBA00004651"/>
    </source>
</evidence>
<reference evidence="9" key="1">
    <citation type="submission" date="2017-01" db="EMBL/GenBank/DDBJ databases">
        <authorList>
            <person name="Varghese N."/>
            <person name="Submissions S."/>
        </authorList>
    </citation>
    <scope>NUCLEOTIDE SEQUENCE [LARGE SCALE GENOMIC DNA]</scope>
    <source>
        <strain evidence="9">ATCC 12950</strain>
    </source>
</reference>
<comment type="subcellular location">
    <subcellularLocation>
        <location evidence="1">Cell membrane</location>
        <topology evidence="1">Multi-pass membrane protein</topology>
    </subcellularLocation>
</comment>
<keyword evidence="9" id="KW-1185">Reference proteome</keyword>
<evidence type="ECO:0000259" key="7">
    <source>
        <dbReference type="PROSITE" id="PS50850"/>
    </source>
</evidence>
<dbReference type="STRING" id="58117.SAMN05421833_10721"/>
<feature type="transmembrane region" description="Helical" evidence="6">
    <location>
        <begin position="412"/>
        <end position="431"/>
    </location>
</feature>
<feature type="transmembrane region" description="Helical" evidence="6">
    <location>
        <begin position="239"/>
        <end position="259"/>
    </location>
</feature>
<dbReference type="Proteomes" id="UP000186096">
    <property type="component" value="Unassembled WGS sequence"/>
</dbReference>
<keyword evidence="2" id="KW-1003">Cell membrane</keyword>
<feature type="transmembrane region" description="Helical" evidence="6">
    <location>
        <begin position="185"/>
        <end position="203"/>
    </location>
</feature>
<dbReference type="GO" id="GO:0005886">
    <property type="term" value="C:plasma membrane"/>
    <property type="evidence" value="ECO:0007669"/>
    <property type="project" value="UniProtKB-SubCell"/>
</dbReference>
<sequence length="473" mass="47640">MVPLIEGRACRAATRRRLRTVPETIVSGDLPGSVRISLIEWTTAGSGIRRRTCVVTAAVEEELMTPSRTVGGSGRSEVPTRRSPWLTILVIYLAGVVAAMSYGKFSAVGPSMAGELGLSLSQLGWAISAVVGVGAVAGLPAGYLVRRFGTGRSLVAALALMVAASALSTAAGSFGWLLAARVAEGAGYLVVSIACPALILQLAEERDRGLALSVWATFVPVGIGLSTLAGGAAGEAFGWRGWVLLIAGLTLLMTVAVRVRLPRTSASGAAAGPMPGARALAWPALLTVCFCLMVLVTMPVVVLLPTLLIDEHASSAGAAGALTSAISFAGVVGGLSVGVLLRRGVPLAWLAVSGLLVVPAAWLAYGADAPLATAATGAGIVSLENGLLGAFAFATLPFVLERLDHADVGTGMVAQMGSLGSLVGPPLFGFVAGASGFGAVVPVIAAGTLASVGGMLLVTRYVARRARGLAADG</sequence>
<keyword evidence="5 6" id="KW-0472">Membrane</keyword>
<dbReference type="InterPro" id="IPR050189">
    <property type="entry name" value="MFS_Efflux_Transporters"/>
</dbReference>
<dbReference type="InterPro" id="IPR036259">
    <property type="entry name" value="MFS_trans_sf"/>
</dbReference>
<accession>A0A1N6Z766</accession>
<feature type="transmembrane region" description="Helical" evidence="6">
    <location>
        <begin position="210"/>
        <end position="233"/>
    </location>
</feature>
<dbReference type="Gene3D" id="1.20.1250.20">
    <property type="entry name" value="MFS general substrate transporter like domains"/>
    <property type="match status" value="1"/>
</dbReference>
<evidence type="ECO:0000313" key="8">
    <source>
        <dbReference type="EMBL" id="SIR22702.1"/>
    </source>
</evidence>
<dbReference type="AlphaFoldDB" id="A0A1N6Z766"/>
<evidence type="ECO:0000256" key="6">
    <source>
        <dbReference type="SAM" id="Phobius"/>
    </source>
</evidence>
<feature type="transmembrane region" description="Helical" evidence="6">
    <location>
        <begin position="437"/>
        <end position="458"/>
    </location>
</feature>
<dbReference type="InterPro" id="IPR020846">
    <property type="entry name" value="MFS_dom"/>
</dbReference>
<dbReference type="GO" id="GO:0022857">
    <property type="term" value="F:transmembrane transporter activity"/>
    <property type="evidence" value="ECO:0007669"/>
    <property type="project" value="InterPro"/>
</dbReference>